<organism evidence="2">
    <name type="scientific">Tetraselmis sp. GSL018</name>
    <dbReference type="NCBI Taxonomy" id="582737"/>
    <lineage>
        <taxon>Eukaryota</taxon>
        <taxon>Viridiplantae</taxon>
        <taxon>Chlorophyta</taxon>
        <taxon>core chlorophytes</taxon>
        <taxon>Chlorodendrophyceae</taxon>
        <taxon>Chlorodendrales</taxon>
        <taxon>Chlorodendraceae</taxon>
        <taxon>Tetraselmis</taxon>
    </lineage>
</organism>
<feature type="compositionally biased region" description="Basic and acidic residues" evidence="1">
    <location>
        <begin position="56"/>
        <end position="70"/>
    </location>
</feature>
<feature type="non-terminal residue" evidence="2">
    <location>
        <position position="80"/>
    </location>
</feature>
<accession>A0A061QRK0</accession>
<gene>
    <name evidence="2" type="ORF">TSPGSL018_27487</name>
</gene>
<feature type="region of interest" description="Disordered" evidence="1">
    <location>
        <begin position="1"/>
        <end position="80"/>
    </location>
</feature>
<proteinExistence type="predicted"/>
<evidence type="ECO:0000256" key="1">
    <source>
        <dbReference type="SAM" id="MobiDB-lite"/>
    </source>
</evidence>
<reference evidence="2" key="1">
    <citation type="submission" date="2014-05" db="EMBL/GenBank/DDBJ databases">
        <title>The transcriptome of the halophilic microalga Tetraselmis sp. GSL018 isolated from the Great Salt Lake, Utah.</title>
        <authorList>
            <person name="Jinkerson R.E."/>
            <person name="D'Adamo S."/>
            <person name="Posewitz M.C."/>
        </authorList>
    </citation>
    <scope>NUCLEOTIDE SEQUENCE</scope>
    <source>
        <strain evidence="2">GSL018</strain>
    </source>
</reference>
<name>A0A061QRK0_9CHLO</name>
<evidence type="ECO:0000313" key="2">
    <source>
        <dbReference type="EMBL" id="JAC60986.1"/>
    </source>
</evidence>
<sequence>MRPWNDERKKRRLKADILIFPGSDRQSTRRHSESEKGKCGAAENAEGNKSGTNSHEQLKRATEVNEKEFEQEPVPSLPGP</sequence>
<dbReference type="AlphaFoldDB" id="A0A061QRK0"/>
<protein>
    <submittedName>
        <fullName evidence="2">Uncharacterized protein</fullName>
    </submittedName>
</protein>
<feature type="compositionally biased region" description="Basic and acidic residues" evidence="1">
    <location>
        <begin position="26"/>
        <end position="38"/>
    </location>
</feature>
<dbReference type="EMBL" id="GBEZ01026200">
    <property type="protein sequence ID" value="JAC60986.1"/>
    <property type="molecule type" value="Transcribed_RNA"/>
</dbReference>